<keyword evidence="4" id="KW-1185">Reference proteome</keyword>
<feature type="transmembrane region" description="Helical" evidence="1">
    <location>
        <begin position="134"/>
        <end position="153"/>
    </location>
</feature>
<keyword evidence="1" id="KW-0812">Transmembrane</keyword>
<sequence length="292" mass="29759">MSADAEATPKLAARPNLRAAMLCLLAFAVFSGTDVLVKLLAQHFAAPQVTFMVTMAALVLLLAQAAATGQGGSLMPRYPGLAMLRALLLAVDTLLIHYAFAVLPLAEAYLLAFLTPVLVAILAFVLLGERLSVLAWSGVLLGFAGVAIALRPGVAPLSLGHAAAAGSALVFALSLLLLRRAKAAESDMALVSTLLVVQAALALAVTGPAGGLALPGPGDIAMAVGAGVLLLAGHMLLVRAFRTGDASVVAPFQYSQIVWGCLYGALIFAAPVELHTLAGAAVIVLSGWLVLK</sequence>
<keyword evidence="1" id="KW-1133">Transmembrane helix</keyword>
<dbReference type="AlphaFoldDB" id="A0A2T5B1K6"/>
<feature type="transmembrane region" description="Helical" evidence="1">
    <location>
        <begin position="49"/>
        <end position="69"/>
    </location>
</feature>
<feature type="transmembrane region" description="Helical" evidence="1">
    <location>
        <begin position="19"/>
        <end position="37"/>
    </location>
</feature>
<feature type="transmembrane region" description="Helical" evidence="1">
    <location>
        <begin position="159"/>
        <end position="178"/>
    </location>
</feature>
<feature type="transmembrane region" description="Helical" evidence="1">
    <location>
        <begin position="248"/>
        <end position="268"/>
    </location>
</feature>
<protein>
    <submittedName>
        <fullName evidence="3">S-adenosylmethionine uptake transporter</fullName>
    </submittedName>
</protein>
<dbReference type="SUPFAM" id="SSF103481">
    <property type="entry name" value="Multidrug resistance efflux transporter EmrE"/>
    <property type="match status" value="2"/>
</dbReference>
<dbReference type="OrthoDB" id="7818056at2"/>
<dbReference type="Pfam" id="PF00892">
    <property type="entry name" value="EamA"/>
    <property type="match status" value="2"/>
</dbReference>
<comment type="caution">
    <text evidence="3">The sequence shown here is derived from an EMBL/GenBank/DDBJ whole genome shotgun (WGS) entry which is preliminary data.</text>
</comment>
<dbReference type="PANTHER" id="PTHR22911">
    <property type="entry name" value="ACYL-MALONYL CONDENSING ENZYME-RELATED"/>
    <property type="match status" value="1"/>
</dbReference>
<organism evidence="3 4">
    <name type="scientific">Mycoplana dimorpha</name>
    <dbReference type="NCBI Taxonomy" id="28320"/>
    <lineage>
        <taxon>Bacteria</taxon>
        <taxon>Pseudomonadati</taxon>
        <taxon>Pseudomonadota</taxon>
        <taxon>Alphaproteobacteria</taxon>
        <taxon>Hyphomicrobiales</taxon>
        <taxon>Rhizobiaceae</taxon>
        <taxon>Mycoplana</taxon>
    </lineage>
</organism>
<dbReference type="EMBL" id="PZZZ01000007">
    <property type="protein sequence ID" value="PTM92848.1"/>
    <property type="molecule type" value="Genomic_DNA"/>
</dbReference>
<dbReference type="GO" id="GO:0016020">
    <property type="term" value="C:membrane"/>
    <property type="evidence" value="ECO:0007669"/>
    <property type="project" value="InterPro"/>
</dbReference>
<name>A0A2T5B1K6_MYCDI</name>
<reference evidence="3 4" key="1">
    <citation type="submission" date="2018-04" db="EMBL/GenBank/DDBJ databases">
        <title>Genomic Encyclopedia of Type Strains, Phase IV (KMG-IV): sequencing the most valuable type-strain genomes for metagenomic binning, comparative biology and taxonomic classification.</title>
        <authorList>
            <person name="Goeker M."/>
        </authorList>
    </citation>
    <scope>NUCLEOTIDE SEQUENCE [LARGE SCALE GENOMIC DNA]</scope>
    <source>
        <strain evidence="3 4">DSM 7138</strain>
    </source>
</reference>
<feature type="transmembrane region" description="Helical" evidence="1">
    <location>
        <begin position="220"/>
        <end position="241"/>
    </location>
</feature>
<accession>A0A2T5B1K6</accession>
<gene>
    <name evidence="3" type="ORF">C7449_107262</name>
</gene>
<evidence type="ECO:0000256" key="1">
    <source>
        <dbReference type="SAM" id="Phobius"/>
    </source>
</evidence>
<keyword evidence="1" id="KW-0472">Membrane</keyword>
<dbReference type="RefSeq" id="WP_108004208.1">
    <property type="nucleotide sequence ID" value="NZ_JBHEEX010000010.1"/>
</dbReference>
<evidence type="ECO:0000313" key="4">
    <source>
        <dbReference type="Proteomes" id="UP000241247"/>
    </source>
</evidence>
<evidence type="ECO:0000313" key="3">
    <source>
        <dbReference type="EMBL" id="PTM92848.1"/>
    </source>
</evidence>
<evidence type="ECO:0000259" key="2">
    <source>
        <dbReference type="Pfam" id="PF00892"/>
    </source>
</evidence>
<proteinExistence type="predicted"/>
<feature type="transmembrane region" description="Helical" evidence="1">
    <location>
        <begin position="81"/>
        <end position="102"/>
    </location>
</feature>
<dbReference type="PANTHER" id="PTHR22911:SF135">
    <property type="entry name" value="BLR4310 PROTEIN"/>
    <property type="match status" value="1"/>
</dbReference>
<dbReference type="InterPro" id="IPR037185">
    <property type="entry name" value="EmrE-like"/>
</dbReference>
<feature type="transmembrane region" description="Helical" evidence="1">
    <location>
        <begin position="190"/>
        <end position="214"/>
    </location>
</feature>
<feature type="transmembrane region" description="Helical" evidence="1">
    <location>
        <begin position="274"/>
        <end position="291"/>
    </location>
</feature>
<feature type="domain" description="EamA" evidence="2">
    <location>
        <begin position="19"/>
        <end position="150"/>
    </location>
</feature>
<feature type="domain" description="EamA" evidence="2">
    <location>
        <begin position="159"/>
        <end position="290"/>
    </location>
</feature>
<feature type="transmembrane region" description="Helical" evidence="1">
    <location>
        <begin position="108"/>
        <end position="127"/>
    </location>
</feature>
<dbReference type="Proteomes" id="UP000241247">
    <property type="component" value="Unassembled WGS sequence"/>
</dbReference>
<dbReference type="InterPro" id="IPR000620">
    <property type="entry name" value="EamA_dom"/>
</dbReference>